<reference evidence="1" key="1">
    <citation type="submission" date="2023-10" db="EMBL/GenBank/DDBJ databases">
        <authorList>
            <person name="Chen Y."/>
            <person name="Shah S."/>
            <person name="Dougan E. K."/>
            <person name="Thang M."/>
            <person name="Chan C."/>
        </authorList>
    </citation>
    <scope>NUCLEOTIDE SEQUENCE [LARGE SCALE GENOMIC DNA]</scope>
</reference>
<comment type="caution">
    <text evidence="1">The sequence shown here is derived from an EMBL/GenBank/DDBJ whole genome shotgun (WGS) entry which is preliminary data.</text>
</comment>
<sequence length="99" mass="11085">ELGLLLLLADEFAELAARGGKQALQMGTVEWDKIMSALQDLATALGLKQRSRRYLRQFSDLYSFSNCQGYRVDILRASMALTAVVWVNGEAFQQSPKIM</sequence>
<organism evidence="1 2">
    <name type="scientific">Prorocentrum cordatum</name>
    <dbReference type="NCBI Taxonomy" id="2364126"/>
    <lineage>
        <taxon>Eukaryota</taxon>
        <taxon>Sar</taxon>
        <taxon>Alveolata</taxon>
        <taxon>Dinophyceae</taxon>
        <taxon>Prorocentrales</taxon>
        <taxon>Prorocentraceae</taxon>
        <taxon>Prorocentrum</taxon>
    </lineage>
</organism>
<accession>A0ABN9VBA1</accession>
<keyword evidence="2" id="KW-1185">Reference proteome</keyword>
<evidence type="ECO:0000313" key="2">
    <source>
        <dbReference type="Proteomes" id="UP001189429"/>
    </source>
</evidence>
<name>A0ABN9VBA1_9DINO</name>
<evidence type="ECO:0000313" key="1">
    <source>
        <dbReference type="EMBL" id="CAK0870304.1"/>
    </source>
</evidence>
<dbReference type="EMBL" id="CAUYUJ010016948">
    <property type="protein sequence ID" value="CAK0870304.1"/>
    <property type="molecule type" value="Genomic_DNA"/>
</dbReference>
<proteinExistence type="predicted"/>
<feature type="non-terminal residue" evidence="1">
    <location>
        <position position="1"/>
    </location>
</feature>
<dbReference type="Proteomes" id="UP001189429">
    <property type="component" value="Unassembled WGS sequence"/>
</dbReference>
<protein>
    <submittedName>
        <fullName evidence="1">Uncharacterized protein</fullName>
    </submittedName>
</protein>
<gene>
    <name evidence="1" type="ORF">PCOR1329_LOCUS56447</name>
</gene>